<evidence type="ECO:0000256" key="1">
    <source>
        <dbReference type="SAM" id="MobiDB-lite"/>
    </source>
</evidence>
<feature type="region of interest" description="Disordered" evidence="1">
    <location>
        <begin position="151"/>
        <end position="173"/>
    </location>
</feature>
<keyword evidence="4" id="KW-1185">Reference proteome</keyword>
<organism evidence="3 4">
    <name type="scientific">Pelobacter propionicus (strain DSM 2379 / NBRC 103807 / OttBd1)</name>
    <dbReference type="NCBI Taxonomy" id="338966"/>
    <lineage>
        <taxon>Bacteria</taxon>
        <taxon>Pseudomonadati</taxon>
        <taxon>Thermodesulfobacteriota</taxon>
        <taxon>Desulfuromonadia</taxon>
        <taxon>Desulfuromonadales</taxon>
        <taxon>Desulfuromonadaceae</taxon>
        <taxon>Pelobacter</taxon>
    </lineage>
</organism>
<dbReference type="RefSeq" id="WP_011735641.1">
    <property type="nucleotide sequence ID" value="NC_008609.1"/>
</dbReference>
<dbReference type="EMBL" id="CP000482">
    <property type="protein sequence ID" value="ABK99364.1"/>
    <property type="molecule type" value="Genomic_DNA"/>
</dbReference>
<sequence length="173" mass="19802">MKLFSLASLALLVAAATPAVAGVNVDINLGAPVVVQAAPPPPPVPVYAEPPEIVVAEAPRFIYTPAIGFHVAIGTPYDLVYTGKDYLYNHGGRWYRGRTYYGPWVACKTRNIPSVLRRQSIGQIRHYRDQEYRQYRHDRAHNTGRFFRPEYRSYKRHGGDHRETHRRDQHARH</sequence>
<accession>A1APU4</accession>
<reference evidence="3 4" key="1">
    <citation type="submission" date="2006-10" db="EMBL/GenBank/DDBJ databases">
        <title>Complete sequence of chromosome of Pelobacter propionicus DSM 2379.</title>
        <authorList>
            <consortium name="US DOE Joint Genome Institute"/>
            <person name="Copeland A."/>
            <person name="Lucas S."/>
            <person name="Lapidus A."/>
            <person name="Barry K."/>
            <person name="Detter J.C."/>
            <person name="Glavina del Rio T."/>
            <person name="Hammon N."/>
            <person name="Israni S."/>
            <person name="Dalin E."/>
            <person name="Tice H."/>
            <person name="Pitluck S."/>
            <person name="Saunders E."/>
            <person name="Brettin T."/>
            <person name="Bruce D."/>
            <person name="Han C."/>
            <person name="Tapia R."/>
            <person name="Schmutz J."/>
            <person name="Larimer F."/>
            <person name="Land M."/>
            <person name="Hauser L."/>
            <person name="Kyrpides N."/>
            <person name="Kim E."/>
            <person name="Lovley D."/>
            <person name="Richardson P."/>
        </authorList>
    </citation>
    <scope>NUCLEOTIDE SEQUENCE [LARGE SCALE GENOMIC DNA]</scope>
    <source>
        <strain evidence="4">DSM 2379 / NBRC 103807 / OttBd1</strain>
    </source>
</reference>
<dbReference type="AlphaFoldDB" id="A1APU4"/>
<protein>
    <submittedName>
        <fullName evidence="3">Uncharacterized protein</fullName>
    </submittedName>
</protein>
<dbReference type="Proteomes" id="UP000006732">
    <property type="component" value="Chromosome"/>
</dbReference>
<dbReference type="OrthoDB" id="5396420at2"/>
<feature type="chain" id="PRO_5002631825" evidence="2">
    <location>
        <begin position="22"/>
        <end position="173"/>
    </location>
</feature>
<dbReference type="KEGG" id="ppd:Ppro_1752"/>
<evidence type="ECO:0000313" key="4">
    <source>
        <dbReference type="Proteomes" id="UP000006732"/>
    </source>
</evidence>
<keyword evidence="2" id="KW-0732">Signal</keyword>
<gene>
    <name evidence="3" type="ordered locus">Ppro_1752</name>
</gene>
<dbReference type="eggNOG" id="ENOG5033C1K">
    <property type="taxonomic scope" value="Bacteria"/>
</dbReference>
<dbReference type="HOGENOM" id="CLU_067281_1_0_7"/>
<proteinExistence type="predicted"/>
<evidence type="ECO:0000313" key="3">
    <source>
        <dbReference type="EMBL" id="ABK99364.1"/>
    </source>
</evidence>
<feature type="signal peptide" evidence="2">
    <location>
        <begin position="1"/>
        <end position="21"/>
    </location>
</feature>
<evidence type="ECO:0000256" key="2">
    <source>
        <dbReference type="SAM" id="SignalP"/>
    </source>
</evidence>
<name>A1APU4_PELPD</name>